<comment type="caution">
    <text evidence="4">The sequence shown here is derived from an EMBL/GenBank/DDBJ whole genome shotgun (WGS) entry which is preliminary data.</text>
</comment>
<gene>
    <name evidence="4" type="ORF">AFL01nite_13460</name>
</gene>
<dbReference type="PROSITE" id="PS51186">
    <property type="entry name" value="GNAT"/>
    <property type="match status" value="1"/>
</dbReference>
<dbReference type="Gene3D" id="3.40.630.30">
    <property type="match status" value="1"/>
</dbReference>
<dbReference type="PANTHER" id="PTHR43072:SF23">
    <property type="entry name" value="UPF0039 PROTEIN C11D3.02C"/>
    <property type="match status" value="1"/>
</dbReference>
<dbReference type="InterPro" id="IPR000182">
    <property type="entry name" value="GNAT_dom"/>
</dbReference>
<evidence type="ECO:0000259" key="3">
    <source>
        <dbReference type="PROSITE" id="PS51186"/>
    </source>
</evidence>
<evidence type="ECO:0000256" key="1">
    <source>
        <dbReference type="ARBA" id="ARBA00022679"/>
    </source>
</evidence>
<reference evidence="4 5" key="1">
    <citation type="submission" date="2019-07" db="EMBL/GenBank/DDBJ databases">
        <title>Whole genome shotgun sequence of Aeromicrobium flavum NBRC 107625.</title>
        <authorList>
            <person name="Hosoyama A."/>
            <person name="Uohara A."/>
            <person name="Ohji S."/>
            <person name="Ichikawa N."/>
        </authorList>
    </citation>
    <scope>NUCLEOTIDE SEQUENCE [LARGE SCALE GENOMIC DNA]</scope>
    <source>
        <strain evidence="4 5">NBRC 107625</strain>
    </source>
</reference>
<dbReference type="RefSeq" id="WP_246119620.1">
    <property type="nucleotide sequence ID" value="NZ_BAAAYQ010000001.1"/>
</dbReference>
<name>A0A512HU96_9ACTN</name>
<accession>A0A512HU96</accession>
<evidence type="ECO:0000313" key="4">
    <source>
        <dbReference type="EMBL" id="GEO89019.1"/>
    </source>
</evidence>
<dbReference type="AlphaFoldDB" id="A0A512HU96"/>
<keyword evidence="1 4" id="KW-0808">Transferase</keyword>
<dbReference type="Proteomes" id="UP000321769">
    <property type="component" value="Unassembled WGS sequence"/>
</dbReference>
<evidence type="ECO:0000313" key="5">
    <source>
        <dbReference type="Proteomes" id="UP000321769"/>
    </source>
</evidence>
<dbReference type="PANTHER" id="PTHR43072">
    <property type="entry name" value="N-ACETYLTRANSFERASE"/>
    <property type="match status" value="1"/>
</dbReference>
<dbReference type="EMBL" id="BJZQ01000005">
    <property type="protein sequence ID" value="GEO89019.1"/>
    <property type="molecule type" value="Genomic_DNA"/>
</dbReference>
<protein>
    <submittedName>
        <fullName evidence="4">N-acetyltransferase</fullName>
    </submittedName>
</protein>
<keyword evidence="5" id="KW-1185">Reference proteome</keyword>
<dbReference type="CDD" id="cd04301">
    <property type="entry name" value="NAT_SF"/>
    <property type="match status" value="1"/>
</dbReference>
<feature type="domain" description="N-acetyltransferase" evidence="3">
    <location>
        <begin position="5"/>
        <end position="162"/>
    </location>
</feature>
<organism evidence="4 5">
    <name type="scientific">Aeromicrobium flavum</name>
    <dbReference type="NCBI Taxonomy" id="416568"/>
    <lineage>
        <taxon>Bacteria</taxon>
        <taxon>Bacillati</taxon>
        <taxon>Actinomycetota</taxon>
        <taxon>Actinomycetes</taxon>
        <taxon>Propionibacteriales</taxon>
        <taxon>Nocardioidaceae</taxon>
        <taxon>Aeromicrobium</taxon>
    </lineage>
</organism>
<dbReference type="SUPFAM" id="SSF55729">
    <property type="entry name" value="Acyl-CoA N-acyltransferases (Nat)"/>
    <property type="match status" value="1"/>
</dbReference>
<keyword evidence="2" id="KW-0012">Acyltransferase</keyword>
<evidence type="ECO:0000256" key="2">
    <source>
        <dbReference type="ARBA" id="ARBA00023315"/>
    </source>
</evidence>
<proteinExistence type="predicted"/>
<dbReference type="Pfam" id="PF00583">
    <property type="entry name" value="Acetyltransf_1"/>
    <property type="match status" value="1"/>
</dbReference>
<dbReference type="InterPro" id="IPR016181">
    <property type="entry name" value="Acyl_CoA_acyltransferase"/>
</dbReference>
<dbReference type="GO" id="GO:0016747">
    <property type="term" value="F:acyltransferase activity, transferring groups other than amino-acyl groups"/>
    <property type="evidence" value="ECO:0007669"/>
    <property type="project" value="InterPro"/>
</dbReference>
<sequence>MTDGIAILGMTPEDWPQVEAIYAAGIDAGHATFESVVPTWESFDSSRLPDHRLVAAHASGAVAGWAACSPVSSRPVYAGVVEHSIYVAPQAHGGGIGSLLLEALIESTEDAGIWTIQSSIFPENTASLRLHERHGFRTIGTRTRVAKAIVGPAAGRWRDTVLVERRSQVARID</sequence>